<dbReference type="AlphaFoldDB" id="R8B8S2"/>
<dbReference type="OrthoDB" id="416253at2759"/>
<dbReference type="KEGG" id="tmn:UCRPA7_8802"/>
<dbReference type="GeneID" id="19329690"/>
<dbReference type="SUPFAM" id="SSF51430">
    <property type="entry name" value="NAD(P)-linked oxidoreductase"/>
    <property type="match status" value="1"/>
</dbReference>
<dbReference type="HOGENOM" id="CLU_2741823_0_0_1"/>
<dbReference type="Gene3D" id="3.20.20.100">
    <property type="entry name" value="NADP-dependent oxidoreductase domain"/>
    <property type="match status" value="1"/>
</dbReference>
<gene>
    <name evidence="1" type="ORF">UCRPA7_8802</name>
</gene>
<sequence length="71" mass="7962">MANEFTIRSAYKLKSGFQMPVLGYGAIQKSGIPRSEVFFTTKIPPGMMGYEKTKSAIETSLKNAEQTYYDL</sequence>
<dbReference type="InterPro" id="IPR036812">
    <property type="entry name" value="NAD(P)_OxRdtase_dom_sf"/>
</dbReference>
<organism evidence="1 2">
    <name type="scientific">Phaeoacremonium minimum (strain UCR-PA7)</name>
    <name type="common">Esca disease fungus</name>
    <name type="synonym">Togninia minima</name>
    <dbReference type="NCBI Taxonomy" id="1286976"/>
    <lineage>
        <taxon>Eukaryota</taxon>
        <taxon>Fungi</taxon>
        <taxon>Dikarya</taxon>
        <taxon>Ascomycota</taxon>
        <taxon>Pezizomycotina</taxon>
        <taxon>Sordariomycetes</taxon>
        <taxon>Sordariomycetidae</taxon>
        <taxon>Togniniales</taxon>
        <taxon>Togniniaceae</taxon>
        <taxon>Phaeoacremonium</taxon>
    </lineage>
</organism>
<accession>R8B8S2</accession>
<evidence type="ECO:0000313" key="2">
    <source>
        <dbReference type="Proteomes" id="UP000014074"/>
    </source>
</evidence>
<evidence type="ECO:0000313" key="1">
    <source>
        <dbReference type="EMBL" id="EON95693.1"/>
    </source>
</evidence>
<dbReference type="RefSeq" id="XP_007919503.1">
    <property type="nucleotide sequence ID" value="XM_007921312.1"/>
</dbReference>
<proteinExistence type="predicted"/>
<protein>
    <submittedName>
        <fullName evidence="1">Putative aldo-keto reductase protein</fullName>
    </submittedName>
</protein>
<keyword evidence="2" id="KW-1185">Reference proteome</keyword>
<reference evidence="2" key="1">
    <citation type="journal article" date="2013" name="Genome Announc.">
        <title>Draft genome sequence of the ascomycete Phaeoacremonium aleophilum strain UCR-PA7, a causal agent of the esca disease complex in grapevines.</title>
        <authorList>
            <person name="Blanco-Ulate B."/>
            <person name="Rolshausen P."/>
            <person name="Cantu D."/>
        </authorList>
    </citation>
    <scope>NUCLEOTIDE SEQUENCE [LARGE SCALE GENOMIC DNA]</scope>
    <source>
        <strain evidence="2">UCR-PA7</strain>
    </source>
</reference>
<dbReference type="Proteomes" id="UP000014074">
    <property type="component" value="Unassembled WGS sequence"/>
</dbReference>
<dbReference type="EMBL" id="KB933378">
    <property type="protein sequence ID" value="EON95693.1"/>
    <property type="molecule type" value="Genomic_DNA"/>
</dbReference>
<name>R8B8S2_PHAM7</name>